<dbReference type="AlphaFoldDB" id="A0AAV7QKF1"/>
<sequence>MVLIYVGSTRGRSFTRSGARSVSRQRSEPPRHLCQAGARTTVPLAWGWQLPLDGASLTPAGPSPLPAASLRPSRANPRYFFRRTPPGCPTSLLWDGKLRASGTRKSEDRVELPEIKGP</sequence>
<feature type="region of interest" description="Disordered" evidence="1">
    <location>
        <begin position="92"/>
        <end position="118"/>
    </location>
</feature>
<dbReference type="EMBL" id="JANPWB010000010">
    <property type="protein sequence ID" value="KAJ1140939.1"/>
    <property type="molecule type" value="Genomic_DNA"/>
</dbReference>
<dbReference type="Proteomes" id="UP001066276">
    <property type="component" value="Chromosome 6"/>
</dbReference>
<accession>A0AAV7QKF1</accession>
<organism evidence="2 3">
    <name type="scientific">Pleurodeles waltl</name>
    <name type="common">Iberian ribbed newt</name>
    <dbReference type="NCBI Taxonomy" id="8319"/>
    <lineage>
        <taxon>Eukaryota</taxon>
        <taxon>Metazoa</taxon>
        <taxon>Chordata</taxon>
        <taxon>Craniata</taxon>
        <taxon>Vertebrata</taxon>
        <taxon>Euteleostomi</taxon>
        <taxon>Amphibia</taxon>
        <taxon>Batrachia</taxon>
        <taxon>Caudata</taxon>
        <taxon>Salamandroidea</taxon>
        <taxon>Salamandridae</taxon>
        <taxon>Pleurodelinae</taxon>
        <taxon>Pleurodeles</taxon>
    </lineage>
</organism>
<reference evidence="2" key="1">
    <citation type="journal article" date="2022" name="bioRxiv">
        <title>Sequencing and chromosome-scale assembly of the giantPleurodeles waltlgenome.</title>
        <authorList>
            <person name="Brown T."/>
            <person name="Elewa A."/>
            <person name="Iarovenko S."/>
            <person name="Subramanian E."/>
            <person name="Araus A.J."/>
            <person name="Petzold A."/>
            <person name="Susuki M."/>
            <person name="Suzuki K.-i.T."/>
            <person name="Hayashi T."/>
            <person name="Toyoda A."/>
            <person name="Oliveira C."/>
            <person name="Osipova E."/>
            <person name="Leigh N.D."/>
            <person name="Simon A."/>
            <person name="Yun M.H."/>
        </authorList>
    </citation>
    <scope>NUCLEOTIDE SEQUENCE</scope>
    <source>
        <strain evidence="2">20211129_DDA</strain>
        <tissue evidence="2">Liver</tissue>
    </source>
</reference>
<evidence type="ECO:0000313" key="3">
    <source>
        <dbReference type="Proteomes" id="UP001066276"/>
    </source>
</evidence>
<feature type="compositionally biased region" description="Basic and acidic residues" evidence="1">
    <location>
        <begin position="104"/>
        <end position="118"/>
    </location>
</feature>
<name>A0AAV7QKF1_PLEWA</name>
<protein>
    <submittedName>
        <fullName evidence="2">Uncharacterized protein</fullName>
    </submittedName>
</protein>
<comment type="caution">
    <text evidence="2">The sequence shown here is derived from an EMBL/GenBank/DDBJ whole genome shotgun (WGS) entry which is preliminary data.</text>
</comment>
<feature type="compositionally biased region" description="Polar residues" evidence="1">
    <location>
        <begin position="13"/>
        <end position="24"/>
    </location>
</feature>
<evidence type="ECO:0000313" key="2">
    <source>
        <dbReference type="EMBL" id="KAJ1140939.1"/>
    </source>
</evidence>
<gene>
    <name evidence="2" type="ORF">NDU88_007276</name>
</gene>
<keyword evidence="3" id="KW-1185">Reference proteome</keyword>
<feature type="region of interest" description="Disordered" evidence="1">
    <location>
        <begin position="13"/>
        <end position="32"/>
    </location>
</feature>
<proteinExistence type="predicted"/>
<evidence type="ECO:0000256" key="1">
    <source>
        <dbReference type="SAM" id="MobiDB-lite"/>
    </source>
</evidence>